<gene>
    <name evidence="2" type="ORF">Tci_238617</name>
</gene>
<dbReference type="EMBL" id="BKCJ010068349">
    <property type="protein sequence ID" value="GEW66641.1"/>
    <property type="molecule type" value="Genomic_DNA"/>
</dbReference>
<accession>A0A699H130</accession>
<sequence length="264" mass="30296">MSQFYRIINICTVGRSTQKVNVLGDLILPIWGTSEKALLKQRPLRCTGQILSAQQGSLWLLGSKSKEPKSSSSKGSQSQTKSSGKSAQGKEPVIETTDIEIPQDQRGDLGNTKDQSSVEDDSKHDCFNLLKGTCKSQVELEFYFEECYKVVTNKLDWTNPEGHEYQFDLSKTLPLIKDQGRQVVLANYFCKQPRISKSRKFKHDVFSNKRIIAVTHVKVVKKYDYGYLDEIIVRREDQQLYKFVERDFLRLNLCDIEDMLLLLV</sequence>
<evidence type="ECO:0000313" key="2">
    <source>
        <dbReference type="EMBL" id="GEW66641.1"/>
    </source>
</evidence>
<name>A0A699H130_TANCI</name>
<protein>
    <submittedName>
        <fullName evidence="2">Protein FORGETTER 1</fullName>
    </submittedName>
</protein>
<comment type="caution">
    <text evidence="2">The sequence shown here is derived from an EMBL/GenBank/DDBJ whole genome shotgun (WGS) entry which is preliminary data.</text>
</comment>
<organism evidence="2">
    <name type="scientific">Tanacetum cinerariifolium</name>
    <name type="common">Dalmatian daisy</name>
    <name type="synonym">Chrysanthemum cinerariifolium</name>
    <dbReference type="NCBI Taxonomy" id="118510"/>
    <lineage>
        <taxon>Eukaryota</taxon>
        <taxon>Viridiplantae</taxon>
        <taxon>Streptophyta</taxon>
        <taxon>Embryophyta</taxon>
        <taxon>Tracheophyta</taxon>
        <taxon>Spermatophyta</taxon>
        <taxon>Magnoliopsida</taxon>
        <taxon>eudicotyledons</taxon>
        <taxon>Gunneridae</taxon>
        <taxon>Pentapetalae</taxon>
        <taxon>asterids</taxon>
        <taxon>campanulids</taxon>
        <taxon>Asterales</taxon>
        <taxon>Asteraceae</taxon>
        <taxon>Asteroideae</taxon>
        <taxon>Anthemideae</taxon>
        <taxon>Anthemidinae</taxon>
        <taxon>Tanacetum</taxon>
    </lineage>
</organism>
<proteinExistence type="predicted"/>
<dbReference type="AlphaFoldDB" id="A0A699H130"/>
<feature type="region of interest" description="Disordered" evidence="1">
    <location>
        <begin position="63"/>
        <end position="121"/>
    </location>
</feature>
<evidence type="ECO:0000256" key="1">
    <source>
        <dbReference type="SAM" id="MobiDB-lite"/>
    </source>
</evidence>
<feature type="compositionally biased region" description="Low complexity" evidence="1">
    <location>
        <begin position="70"/>
        <end position="90"/>
    </location>
</feature>
<reference evidence="2" key="1">
    <citation type="journal article" date="2019" name="Sci. Rep.">
        <title>Draft genome of Tanacetum cinerariifolium, the natural source of mosquito coil.</title>
        <authorList>
            <person name="Yamashiro T."/>
            <person name="Shiraishi A."/>
            <person name="Satake H."/>
            <person name="Nakayama K."/>
        </authorList>
    </citation>
    <scope>NUCLEOTIDE SEQUENCE</scope>
</reference>